<name>A0ABT2W8A9_9FLAO</name>
<dbReference type="InterPro" id="IPR036249">
    <property type="entry name" value="Thioredoxin-like_sf"/>
</dbReference>
<accession>A0ABT2W8A9</accession>
<dbReference type="EMBL" id="JAOTEM010000004">
    <property type="protein sequence ID" value="MCU7618445.1"/>
    <property type="molecule type" value="Genomic_DNA"/>
</dbReference>
<protein>
    <recommendedName>
        <fullName evidence="3">Thioredoxin domain-containing protein</fullName>
    </recommendedName>
</protein>
<organism evidence="1 2">
    <name type="scientific">Chryseobacterium edaphi</name>
    <dbReference type="NCBI Taxonomy" id="2976532"/>
    <lineage>
        <taxon>Bacteria</taxon>
        <taxon>Pseudomonadati</taxon>
        <taxon>Bacteroidota</taxon>
        <taxon>Flavobacteriia</taxon>
        <taxon>Flavobacteriales</taxon>
        <taxon>Weeksellaceae</taxon>
        <taxon>Chryseobacterium group</taxon>
        <taxon>Chryseobacterium</taxon>
    </lineage>
</organism>
<sequence length="196" mass="23007">MLKTIPFLLFGFSLVFSQTPIEKCKLPQSHYENIYSVTVDDVKCLAENSPQPNTLFFTFASWCTPCIYHIPSFFVIEKFYNVDLYVLLIDQENNNFTKQSRDMVLETYPDAKILVIKDIESRGKSKKYKDFLKKITPAQFENIDDMSKFILLNRKGEVQLVTNWKDSKDDPDWKDDKPMVKRIVLPLLEKKTQTNQ</sequence>
<dbReference type="Gene3D" id="3.40.30.10">
    <property type="entry name" value="Glutaredoxin"/>
    <property type="match status" value="1"/>
</dbReference>
<dbReference type="Proteomes" id="UP001208649">
    <property type="component" value="Unassembled WGS sequence"/>
</dbReference>
<reference evidence="2" key="1">
    <citation type="submission" date="2023-07" db="EMBL/GenBank/DDBJ databases">
        <title>Chryseobacterium sp. strain PBS4-4 Genome sequencing and assembly.</title>
        <authorList>
            <person name="Jung Y."/>
        </authorList>
    </citation>
    <scope>NUCLEOTIDE SEQUENCE [LARGE SCALE GENOMIC DNA]</scope>
    <source>
        <strain evidence="2">PBS4-4</strain>
    </source>
</reference>
<proteinExistence type="predicted"/>
<dbReference type="SUPFAM" id="SSF52833">
    <property type="entry name" value="Thioredoxin-like"/>
    <property type="match status" value="1"/>
</dbReference>
<evidence type="ECO:0008006" key="3">
    <source>
        <dbReference type="Google" id="ProtNLM"/>
    </source>
</evidence>
<evidence type="ECO:0000313" key="1">
    <source>
        <dbReference type="EMBL" id="MCU7618445.1"/>
    </source>
</evidence>
<gene>
    <name evidence="1" type="ORF">NZ698_14690</name>
</gene>
<dbReference type="RefSeq" id="WP_263003961.1">
    <property type="nucleotide sequence ID" value="NZ_JAOTEM010000004.1"/>
</dbReference>
<keyword evidence="2" id="KW-1185">Reference proteome</keyword>
<evidence type="ECO:0000313" key="2">
    <source>
        <dbReference type="Proteomes" id="UP001208649"/>
    </source>
</evidence>
<comment type="caution">
    <text evidence="1">The sequence shown here is derived from an EMBL/GenBank/DDBJ whole genome shotgun (WGS) entry which is preliminary data.</text>
</comment>